<name>A0A1Y6CWM0_9GAMM</name>
<evidence type="ECO:0000313" key="3">
    <source>
        <dbReference type="Proteomes" id="UP000192923"/>
    </source>
</evidence>
<gene>
    <name evidence="2" type="ORF">SAMN02949497_2070</name>
</gene>
<dbReference type="Proteomes" id="UP000192923">
    <property type="component" value="Unassembled WGS sequence"/>
</dbReference>
<keyword evidence="2" id="KW-0808">Transferase</keyword>
<dbReference type="InterPro" id="IPR017522">
    <property type="entry name" value="Sugar_tfrase_PEP-CTERM_Stp2"/>
</dbReference>
<reference evidence="2 3" key="1">
    <citation type="submission" date="2016-12" db="EMBL/GenBank/DDBJ databases">
        <authorList>
            <person name="Song W.-J."/>
            <person name="Kurnit D.M."/>
        </authorList>
    </citation>
    <scope>NUCLEOTIDE SEQUENCE [LARGE SCALE GENOMIC DNA]</scope>
    <source>
        <strain evidence="2 3">175</strain>
    </source>
</reference>
<keyword evidence="3" id="KW-1185">Reference proteome</keyword>
<accession>A0A1Y6CWM0</accession>
<dbReference type="SUPFAM" id="SSF53756">
    <property type="entry name" value="UDP-Glycosyltransferase/glycogen phosphorylase"/>
    <property type="match status" value="1"/>
</dbReference>
<dbReference type="PANTHER" id="PTHR12526">
    <property type="entry name" value="GLYCOSYLTRANSFERASE"/>
    <property type="match status" value="1"/>
</dbReference>
<evidence type="ECO:0000259" key="1">
    <source>
        <dbReference type="Pfam" id="PF13439"/>
    </source>
</evidence>
<dbReference type="STRING" id="1760988.SAMN02949497_2070"/>
<sequence>MNPAPLIVHIIYRLGVGGLENGLVNLINHGGRYRHAVVCLKDATEFRQRLPPEVPVYELHRREGQDFGLYGRVYRLLRELRPALVHTRNLAALECQLPAWWAGVRARVHGEHGWDVFDPEGRNRKYQWLRRAYKPLVQRYIPLSRHLEDYLRERVRVPEDRITRICNGVDTAVFHPPRQGRALIGGCPFGAGEGRVLLGTVGRMHGVKDQLNLVRAFLLLLEQRPQWRENLRLILVGDGPLRAEAIGLLRAAGAEALAWLPGERGDVAAILRGLDIFVLPSQAEGISNTILEAMATGLPVVATAVGGNPELVADGLTGTLVPRQDPAALAAALARYLDDPDTRRAQGEAGLARVQERFSLDAMVRNYEAVYAQLLAAHHPAQPEGTP</sequence>
<protein>
    <submittedName>
        <fullName evidence="2">Sugar transferase, PEP-CTERM/EpsH1 system associated</fullName>
    </submittedName>
</protein>
<dbReference type="GO" id="GO:0016757">
    <property type="term" value="F:glycosyltransferase activity"/>
    <property type="evidence" value="ECO:0007669"/>
    <property type="project" value="UniProtKB-ARBA"/>
</dbReference>
<dbReference type="EMBL" id="FXAM01000001">
    <property type="protein sequence ID" value="SMF94737.1"/>
    <property type="molecule type" value="Genomic_DNA"/>
</dbReference>
<dbReference type="Pfam" id="PF13439">
    <property type="entry name" value="Glyco_transf_4"/>
    <property type="match status" value="1"/>
</dbReference>
<dbReference type="AlphaFoldDB" id="A0A1Y6CWM0"/>
<feature type="domain" description="Glycosyltransferase subfamily 4-like N-terminal" evidence="1">
    <location>
        <begin position="16"/>
        <end position="172"/>
    </location>
</feature>
<dbReference type="RefSeq" id="WP_085212381.1">
    <property type="nucleotide sequence ID" value="NZ_FXAM01000001.1"/>
</dbReference>
<dbReference type="NCBIfam" id="TIGR03088">
    <property type="entry name" value="stp2"/>
    <property type="match status" value="1"/>
</dbReference>
<dbReference type="Pfam" id="PF13692">
    <property type="entry name" value="Glyco_trans_1_4"/>
    <property type="match status" value="1"/>
</dbReference>
<dbReference type="Gene3D" id="3.40.50.2000">
    <property type="entry name" value="Glycogen Phosphorylase B"/>
    <property type="match status" value="2"/>
</dbReference>
<proteinExistence type="predicted"/>
<dbReference type="InterPro" id="IPR028098">
    <property type="entry name" value="Glyco_trans_4-like_N"/>
</dbReference>
<evidence type="ECO:0000313" key="2">
    <source>
        <dbReference type="EMBL" id="SMF94737.1"/>
    </source>
</evidence>
<organism evidence="2 3">
    <name type="scientific">Methylomagnum ishizawai</name>
    <dbReference type="NCBI Taxonomy" id="1760988"/>
    <lineage>
        <taxon>Bacteria</taxon>
        <taxon>Pseudomonadati</taxon>
        <taxon>Pseudomonadota</taxon>
        <taxon>Gammaproteobacteria</taxon>
        <taxon>Methylococcales</taxon>
        <taxon>Methylococcaceae</taxon>
        <taxon>Methylomagnum</taxon>
    </lineage>
</organism>
<dbReference type="OrthoDB" id="9775208at2"/>